<dbReference type="GO" id="GO:0005737">
    <property type="term" value="C:cytoplasm"/>
    <property type="evidence" value="ECO:0007669"/>
    <property type="project" value="UniProtKB-SubCell"/>
</dbReference>
<comment type="similarity">
    <text evidence="3">Belongs to the Maf family.</text>
</comment>
<protein>
    <recommendedName>
        <fullName evidence="3">Nucleoside triphosphate pyrophosphatase</fullName>
        <ecNumber evidence="3">3.6.1.9</ecNumber>
    </recommendedName>
    <alternativeName>
        <fullName evidence="3">Nucleotide pyrophosphatase</fullName>
        <shortName evidence="3">Nucleotide PPase</shortName>
    </alternativeName>
</protein>
<comment type="subcellular location">
    <subcellularLocation>
        <location evidence="3">Cytoplasm</location>
    </subcellularLocation>
</comment>
<comment type="catalytic activity">
    <reaction evidence="3">
        <text>a 2'-deoxyribonucleoside 5'-triphosphate + H2O = a 2'-deoxyribonucleoside 5'-phosphate + diphosphate + H(+)</text>
        <dbReference type="Rhea" id="RHEA:44644"/>
        <dbReference type="ChEBI" id="CHEBI:15377"/>
        <dbReference type="ChEBI" id="CHEBI:15378"/>
        <dbReference type="ChEBI" id="CHEBI:33019"/>
        <dbReference type="ChEBI" id="CHEBI:61560"/>
        <dbReference type="ChEBI" id="CHEBI:65317"/>
        <dbReference type="EC" id="3.6.1.9"/>
    </reaction>
</comment>
<dbReference type="PANTHER" id="PTHR43213">
    <property type="entry name" value="BIFUNCTIONAL DTTP/UTP PYROPHOSPHATASE/METHYLTRANSFERASE PROTEIN-RELATED"/>
    <property type="match status" value="1"/>
</dbReference>
<dbReference type="EMBL" id="BMIS01000006">
    <property type="protein sequence ID" value="GGE70289.1"/>
    <property type="molecule type" value="Genomic_DNA"/>
</dbReference>
<dbReference type="PIRSF" id="PIRSF006305">
    <property type="entry name" value="Maf"/>
    <property type="match status" value="1"/>
</dbReference>
<organism evidence="4 5">
    <name type="scientific">Nesterenkonia cremea</name>
    <dbReference type="NCBI Taxonomy" id="1882340"/>
    <lineage>
        <taxon>Bacteria</taxon>
        <taxon>Bacillati</taxon>
        <taxon>Actinomycetota</taxon>
        <taxon>Actinomycetes</taxon>
        <taxon>Micrococcales</taxon>
        <taxon>Micrococcaceae</taxon>
        <taxon>Nesterenkonia</taxon>
    </lineage>
</organism>
<evidence type="ECO:0000313" key="4">
    <source>
        <dbReference type="EMBL" id="GGE70289.1"/>
    </source>
</evidence>
<evidence type="ECO:0000256" key="1">
    <source>
        <dbReference type="ARBA" id="ARBA00001968"/>
    </source>
</evidence>
<comment type="function">
    <text evidence="3">Nucleoside triphosphate pyrophosphatase. May have a dual role in cell division arrest and in preventing the incorporation of modified nucleotides into cellular nucleic acids.</text>
</comment>
<dbReference type="EC" id="3.6.1.9" evidence="3"/>
<dbReference type="SUPFAM" id="SSF52972">
    <property type="entry name" value="ITPase-like"/>
    <property type="match status" value="1"/>
</dbReference>
<evidence type="ECO:0000313" key="5">
    <source>
        <dbReference type="Proteomes" id="UP000633136"/>
    </source>
</evidence>
<accession>A0A917ARP9</accession>
<sequence>MTAQRAPRLILASASPARKAIFEKAGIDFEVVVSEVDERAAVETYVETAGPLSPADEALMLARTKAEDVASGNEARNALVLGCDSVFELDGTAYGKPYEVEVAVQRWQQMRGDTGTLHTGHWLVDTTQASKQAAASSLDQIFGVFTGRTLAADGELPAAAETVSSDITFGMPTDEQIRAYAESGEGLNCAGAFTLEGRAAEHIEKVEGDRESIIGVSTAALGRMLERLGHDITEFQTS</sequence>
<dbReference type="CDD" id="cd00555">
    <property type="entry name" value="Maf"/>
    <property type="match status" value="1"/>
</dbReference>
<dbReference type="AlphaFoldDB" id="A0A917ARP9"/>
<dbReference type="HAMAP" id="MF_00528">
    <property type="entry name" value="Maf"/>
    <property type="match status" value="1"/>
</dbReference>
<name>A0A917ARP9_9MICC</name>
<comment type="catalytic activity">
    <reaction evidence="3">
        <text>a ribonucleoside 5'-triphosphate + H2O = a ribonucleoside 5'-phosphate + diphosphate + H(+)</text>
        <dbReference type="Rhea" id="RHEA:23996"/>
        <dbReference type="ChEBI" id="CHEBI:15377"/>
        <dbReference type="ChEBI" id="CHEBI:15378"/>
        <dbReference type="ChEBI" id="CHEBI:33019"/>
        <dbReference type="ChEBI" id="CHEBI:58043"/>
        <dbReference type="ChEBI" id="CHEBI:61557"/>
        <dbReference type="EC" id="3.6.1.9"/>
    </reaction>
</comment>
<dbReference type="InterPro" id="IPR029001">
    <property type="entry name" value="ITPase-like_fam"/>
</dbReference>
<keyword evidence="2 3" id="KW-0378">Hydrolase</keyword>
<keyword evidence="3" id="KW-0963">Cytoplasm</keyword>
<reference evidence="4" key="2">
    <citation type="submission" date="2020-09" db="EMBL/GenBank/DDBJ databases">
        <authorList>
            <person name="Sun Q."/>
            <person name="Zhou Y."/>
        </authorList>
    </citation>
    <scope>NUCLEOTIDE SEQUENCE</scope>
    <source>
        <strain evidence="4">CGMCC 1.15388</strain>
    </source>
</reference>
<proteinExistence type="inferred from homology"/>
<comment type="cofactor">
    <cofactor evidence="1 3">
        <name>a divalent metal cation</name>
        <dbReference type="ChEBI" id="CHEBI:60240"/>
    </cofactor>
</comment>
<comment type="caution">
    <text evidence="3">Lacks conserved residue(s) required for the propagation of feature annotation.</text>
</comment>
<evidence type="ECO:0000256" key="3">
    <source>
        <dbReference type="HAMAP-Rule" id="MF_00528"/>
    </source>
</evidence>
<dbReference type="Gene3D" id="3.90.950.10">
    <property type="match status" value="1"/>
</dbReference>
<keyword evidence="5" id="KW-1185">Reference proteome</keyword>
<dbReference type="InterPro" id="IPR003697">
    <property type="entry name" value="Maf-like"/>
</dbReference>
<dbReference type="GO" id="GO:0009117">
    <property type="term" value="P:nucleotide metabolic process"/>
    <property type="evidence" value="ECO:0007669"/>
    <property type="project" value="UniProtKB-KW"/>
</dbReference>
<evidence type="ECO:0000256" key="2">
    <source>
        <dbReference type="ARBA" id="ARBA00022801"/>
    </source>
</evidence>
<dbReference type="Proteomes" id="UP000633136">
    <property type="component" value="Unassembled WGS sequence"/>
</dbReference>
<dbReference type="GO" id="GO:0047429">
    <property type="term" value="F:nucleoside triphosphate diphosphatase activity"/>
    <property type="evidence" value="ECO:0007669"/>
    <property type="project" value="UniProtKB-EC"/>
</dbReference>
<dbReference type="RefSeq" id="WP_188684634.1">
    <property type="nucleotide sequence ID" value="NZ_BMIS01000006.1"/>
</dbReference>
<gene>
    <name evidence="4" type="ORF">GCM10011401_16910</name>
</gene>
<dbReference type="PANTHER" id="PTHR43213:SF5">
    <property type="entry name" value="BIFUNCTIONAL DTTP_UTP PYROPHOSPHATASE_METHYLTRANSFERASE PROTEIN-RELATED"/>
    <property type="match status" value="1"/>
</dbReference>
<dbReference type="Pfam" id="PF02545">
    <property type="entry name" value="Maf"/>
    <property type="match status" value="2"/>
</dbReference>
<comment type="caution">
    <text evidence="4">The sequence shown here is derived from an EMBL/GenBank/DDBJ whole genome shotgun (WGS) entry which is preliminary data.</text>
</comment>
<reference evidence="4" key="1">
    <citation type="journal article" date="2014" name="Int. J. Syst. Evol. Microbiol.">
        <title>Complete genome sequence of Corynebacterium casei LMG S-19264T (=DSM 44701T), isolated from a smear-ripened cheese.</title>
        <authorList>
            <consortium name="US DOE Joint Genome Institute (JGI-PGF)"/>
            <person name="Walter F."/>
            <person name="Albersmeier A."/>
            <person name="Kalinowski J."/>
            <person name="Ruckert C."/>
        </authorList>
    </citation>
    <scope>NUCLEOTIDE SEQUENCE</scope>
    <source>
        <strain evidence="4">CGMCC 1.15388</strain>
    </source>
</reference>
<feature type="active site" description="Proton acceptor" evidence="3">
    <location>
        <position position="84"/>
    </location>
</feature>
<keyword evidence="3" id="KW-0546">Nucleotide metabolism</keyword>